<reference evidence="1 2" key="1">
    <citation type="submission" date="2020-04" db="EMBL/GenBank/DDBJ databases">
        <authorList>
            <person name="Yao Y."/>
            <person name="He Z."/>
        </authorList>
    </citation>
    <scope>NUCLEOTIDE SEQUENCE [LARGE SCALE GENOMIC DNA]</scope>
    <source>
        <strain evidence="1 2">CY-1</strain>
    </source>
</reference>
<evidence type="ECO:0000313" key="1">
    <source>
        <dbReference type="EMBL" id="QJC79624.1"/>
    </source>
</evidence>
<dbReference type="EMBL" id="CP051487">
    <property type="protein sequence ID" value="QJC79624.1"/>
    <property type="molecule type" value="Genomic_DNA"/>
</dbReference>
<dbReference type="KEGG" id="pum:HGP31_15345"/>
<evidence type="ECO:0000313" key="2">
    <source>
        <dbReference type="Proteomes" id="UP000501367"/>
    </source>
</evidence>
<dbReference type="InterPro" id="IPR038625">
    <property type="entry name" value="R_equi_Vir_sf"/>
</dbReference>
<protein>
    <submittedName>
        <fullName evidence="1">Uncharacterized protein</fullName>
    </submittedName>
</protein>
<dbReference type="Proteomes" id="UP000501367">
    <property type="component" value="Chromosome"/>
</dbReference>
<gene>
    <name evidence="1" type="ORF">HGP31_15345</name>
</gene>
<dbReference type="GeneID" id="72194971"/>
<proteinExistence type="predicted"/>
<accession>A0AAE6ZWM1</accession>
<name>A0AAE6ZWM1_9PSED</name>
<organism evidence="1 2">
    <name type="scientific">Pseudomonas umsongensis</name>
    <dbReference type="NCBI Taxonomy" id="198618"/>
    <lineage>
        <taxon>Bacteria</taxon>
        <taxon>Pseudomonadati</taxon>
        <taxon>Pseudomonadota</taxon>
        <taxon>Gammaproteobacteria</taxon>
        <taxon>Pseudomonadales</taxon>
        <taxon>Pseudomonadaceae</taxon>
        <taxon>Pseudomonas</taxon>
    </lineage>
</organism>
<dbReference type="RefSeq" id="WP_168758113.1">
    <property type="nucleotide sequence ID" value="NZ_CP051487.1"/>
</dbReference>
<sequence>MDTQTKISIDHIVEQIYKQRNAEILEHKKMFAQKYPGKIDPAALVETTVEYQIKSYRFDYWAAFYIRLECYLTYETGEVMQFHGDGGGVGAGGGVYAGGNSTTFFSLPPKDLIGECSWYLQPVAIGALIHFWRGSTSIGTLVGAGAGTGLSFGGTGTWSMGS</sequence>
<dbReference type="AlphaFoldDB" id="A0AAE6ZWM1"/>
<dbReference type="Gene3D" id="2.40.128.480">
    <property type="entry name" value="Rhodococcus equi virulence-associated protein"/>
    <property type="match status" value="1"/>
</dbReference>